<dbReference type="Gene3D" id="3.30.450.40">
    <property type="match status" value="1"/>
</dbReference>
<dbReference type="PANTHER" id="PTHR34220:SF7">
    <property type="entry name" value="SENSOR HISTIDINE KINASE YPDA"/>
    <property type="match status" value="1"/>
</dbReference>
<dbReference type="OrthoDB" id="9809348at2"/>
<dbReference type="PANTHER" id="PTHR34220">
    <property type="entry name" value="SENSOR HISTIDINE KINASE YPDA"/>
    <property type="match status" value="1"/>
</dbReference>
<dbReference type="Proteomes" id="UP000049127">
    <property type="component" value="Unassembled WGS sequence"/>
</dbReference>
<dbReference type="InterPro" id="IPR010559">
    <property type="entry name" value="Sig_transdc_His_kin_internal"/>
</dbReference>
<evidence type="ECO:0000256" key="3">
    <source>
        <dbReference type="ARBA" id="ARBA00012438"/>
    </source>
</evidence>
<dbReference type="GO" id="GO:0005886">
    <property type="term" value="C:plasma membrane"/>
    <property type="evidence" value="ECO:0007669"/>
    <property type="project" value="UniProtKB-SubCell"/>
</dbReference>
<proteinExistence type="predicted"/>
<dbReference type="InterPro" id="IPR036890">
    <property type="entry name" value="HATPase_C_sf"/>
</dbReference>
<dbReference type="Gene3D" id="1.10.1760.20">
    <property type="match status" value="1"/>
</dbReference>
<dbReference type="Gene3D" id="3.30.565.10">
    <property type="entry name" value="Histidine kinase-like ATPase, C-terminal domain"/>
    <property type="match status" value="1"/>
</dbReference>
<keyword evidence="6" id="KW-0808">Transferase</keyword>
<dbReference type="SUPFAM" id="SSF55781">
    <property type="entry name" value="GAF domain-like"/>
    <property type="match status" value="1"/>
</dbReference>
<feature type="transmembrane region" description="Helical" evidence="14">
    <location>
        <begin position="6"/>
        <end position="24"/>
    </location>
</feature>
<dbReference type="EMBL" id="CEKZ01000003">
    <property type="protein sequence ID" value="CEQ02545.1"/>
    <property type="molecule type" value="Genomic_DNA"/>
</dbReference>
<dbReference type="InterPro" id="IPR050640">
    <property type="entry name" value="Bact_2-comp_sensor_kinase"/>
</dbReference>
<evidence type="ECO:0000256" key="10">
    <source>
        <dbReference type="ARBA" id="ARBA00022840"/>
    </source>
</evidence>
<dbReference type="Pfam" id="PF07694">
    <property type="entry name" value="5TM-5TMR_LYT"/>
    <property type="match status" value="1"/>
</dbReference>
<evidence type="ECO:0000256" key="14">
    <source>
        <dbReference type="SAM" id="Phobius"/>
    </source>
</evidence>
<dbReference type="EC" id="2.7.13.3" evidence="3"/>
<evidence type="ECO:0000259" key="17">
    <source>
        <dbReference type="Pfam" id="PF07694"/>
    </source>
</evidence>
<keyword evidence="8" id="KW-0547">Nucleotide-binding</keyword>
<comment type="subcellular location">
    <subcellularLocation>
        <location evidence="2">Cell membrane</location>
        <topology evidence="2">Multi-pass membrane protein</topology>
    </subcellularLocation>
</comment>
<feature type="domain" description="Signal transduction histidine kinase internal region" evidence="16">
    <location>
        <begin position="362"/>
        <end position="440"/>
    </location>
</feature>
<evidence type="ECO:0000256" key="5">
    <source>
        <dbReference type="ARBA" id="ARBA00022553"/>
    </source>
</evidence>
<feature type="domain" description="Histidine kinase/HSP90-like ATPase" evidence="15">
    <location>
        <begin position="457"/>
        <end position="551"/>
    </location>
</feature>
<dbReference type="GO" id="GO:0071555">
    <property type="term" value="P:cell wall organization"/>
    <property type="evidence" value="ECO:0007669"/>
    <property type="project" value="InterPro"/>
</dbReference>
<gene>
    <name evidence="18" type="primary">ypdA_1</name>
    <name evidence="18" type="ORF">R28058_02781</name>
</gene>
<evidence type="ECO:0000259" key="15">
    <source>
        <dbReference type="Pfam" id="PF02518"/>
    </source>
</evidence>
<keyword evidence="11 14" id="KW-1133">Transmembrane helix</keyword>
<keyword evidence="4" id="KW-1003">Cell membrane</keyword>
<feature type="domain" description="Signal transduction histidine kinase 5TM receptor LytS transmembrane region" evidence="17">
    <location>
        <begin position="27"/>
        <end position="192"/>
    </location>
</feature>
<dbReference type="RefSeq" id="WP_055341262.1">
    <property type="nucleotide sequence ID" value="NZ_CDNI01000014.1"/>
</dbReference>
<dbReference type="GO" id="GO:0005524">
    <property type="term" value="F:ATP binding"/>
    <property type="evidence" value="ECO:0007669"/>
    <property type="project" value="UniProtKB-KW"/>
</dbReference>
<keyword evidence="12" id="KW-0902">Two-component regulatory system</keyword>
<evidence type="ECO:0000256" key="6">
    <source>
        <dbReference type="ARBA" id="ARBA00022679"/>
    </source>
</evidence>
<evidence type="ECO:0000313" key="18">
    <source>
        <dbReference type="EMBL" id="CEQ02545.1"/>
    </source>
</evidence>
<evidence type="ECO:0000256" key="1">
    <source>
        <dbReference type="ARBA" id="ARBA00000085"/>
    </source>
</evidence>
<feature type="transmembrane region" description="Helical" evidence="14">
    <location>
        <begin position="75"/>
        <end position="98"/>
    </location>
</feature>
<feature type="transmembrane region" description="Helical" evidence="14">
    <location>
        <begin position="44"/>
        <end position="63"/>
    </location>
</feature>
<evidence type="ECO:0000259" key="16">
    <source>
        <dbReference type="Pfam" id="PF06580"/>
    </source>
</evidence>
<keyword evidence="5" id="KW-0597">Phosphoprotein</keyword>
<evidence type="ECO:0000256" key="7">
    <source>
        <dbReference type="ARBA" id="ARBA00022692"/>
    </source>
</evidence>
<comment type="catalytic activity">
    <reaction evidence="1">
        <text>ATP + protein L-histidine = ADP + protein N-phospho-L-histidine.</text>
        <dbReference type="EC" id="2.7.13.3"/>
    </reaction>
</comment>
<evidence type="ECO:0000256" key="13">
    <source>
        <dbReference type="ARBA" id="ARBA00023136"/>
    </source>
</evidence>
<feature type="transmembrane region" description="Helical" evidence="14">
    <location>
        <begin position="171"/>
        <end position="190"/>
    </location>
</feature>
<dbReference type="Pfam" id="PF06580">
    <property type="entry name" value="His_kinase"/>
    <property type="match status" value="1"/>
</dbReference>
<name>A0A0C7R146_PARSO</name>
<keyword evidence="10" id="KW-0067">ATP-binding</keyword>
<organism evidence="18 19">
    <name type="scientific">Paraclostridium sordellii</name>
    <name type="common">Clostridium sordellii</name>
    <dbReference type="NCBI Taxonomy" id="1505"/>
    <lineage>
        <taxon>Bacteria</taxon>
        <taxon>Bacillati</taxon>
        <taxon>Bacillota</taxon>
        <taxon>Clostridia</taxon>
        <taxon>Peptostreptococcales</taxon>
        <taxon>Peptostreptococcaceae</taxon>
        <taxon>Paraclostridium</taxon>
    </lineage>
</organism>
<evidence type="ECO:0000256" key="2">
    <source>
        <dbReference type="ARBA" id="ARBA00004651"/>
    </source>
</evidence>
<evidence type="ECO:0000313" key="19">
    <source>
        <dbReference type="Proteomes" id="UP000049127"/>
    </source>
</evidence>
<evidence type="ECO:0000256" key="12">
    <source>
        <dbReference type="ARBA" id="ARBA00023012"/>
    </source>
</evidence>
<feature type="transmembrane region" description="Helical" evidence="14">
    <location>
        <begin position="137"/>
        <end position="159"/>
    </location>
</feature>
<reference evidence="19" key="1">
    <citation type="submission" date="2015-01" db="EMBL/GenBank/DDBJ databases">
        <authorList>
            <person name="Aslett M.A."/>
            <person name="De Silva N."/>
        </authorList>
    </citation>
    <scope>NUCLEOTIDE SEQUENCE [LARGE SCALE GENOMIC DNA]</scope>
    <source>
        <strain evidence="19">R28058</strain>
    </source>
</reference>
<keyword evidence="13 14" id="KW-0472">Membrane</keyword>
<dbReference type="InterPro" id="IPR003594">
    <property type="entry name" value="HATPase_dom"/>
</dbReference>
<dbReference type="GO" id="GO:0000155">
    <property type="term" value="F:phosphorelay sensor kinase activity"/>
    <property type="evidence" value="ECO:0007669"/>
    <property type="project" value="InterPro"/>
</dbReference>
<accession>A0A0C7R146</accession>
<keyword evidence="9 18" id="KW-0418">Kinase</keyword>
<sequence length="552" mass="61595">MTTWSIVLSLMEKTSLLIVILILISKIKFFRKILQSEQNNKINLIVISGIFTVIAIIGTYIGIDVNGSIANVRNIAIVSGGLLFGPVVGIISGLIAGLHRFFLDVNGITSLPCLITSITAGIISGYLCNKIDNNKKWIVGIICGIFIESISMELILVLSRPHSEANLIVHYIYLPMVIGQIGTGFLISILQSLKREKEEIAAQQAKLALDIANKTLPYFRNINTESLNTVCKIIKEDIDADAVSITDKNNVLAYVGIGEEYFKNKFKSLSNITKECIYSGNIRYIKEDKEEYLADKKTQLKTAMIIPLKEKNEVVGTLKIYYSRQREITDSQQALAIGLSQMISTLMEVSKVEKMKEAANKAEIKALQTQINPHFLFNALNTITSFIRINPDTARNLIINLATFLRYNLEFSDTTIDISKELEQVKAYVEIEKARFKDKLNVIYDIDENIDVKIPSLIIQPLVENAIIHGIRANGGLGTVKITVQNIDKKTLVSVENDGVTIDNDIIKKVRSGNMPENKIGLYNVHLRIKLMYGNGLTIRQLNPGTKIEFSV</sequence>
<protein>
    <recommendedName>
        <fullName evidence="3">histidine kinase</fullName>
        <ecNumber evidence="3">2.7.13.3</ecNumber>
    </recommendedName>
</protein>
<dbReference type="InterPro" id="IPR011620">
    <property type="entry name" value="Sig_transdc_His_kinase_LytS_TM"/>
</dbReference>
<evidence type="ECO:0000256" key="9">
    <source>
        <dbReference type="ARBA" id="ARBA00022777"/>
    </source>
</evidence>
<dbReference type="InterPro" id="IPR029016">
    <property type="entry name" value="GAF-like_dom_sf"/>
</dbReference>
<dbReference type="AlphaFoldDB" id="A0A0C7R146"/>
<evidence type="ECO:0000256" key="8">
    <source>
        <dbReference type="ARBA" id="ARBA00022741"/>
    </source>
</evidence>
<feature type="transmembrane region" description="Helical" evidence="14">
    <location>
        <begin position="105"/>
        <end position="125"/>
    </location>
</feature>
<evidence type="ECO:0000256" key="11">
    <source>
        <dbReference type="ARBA" id="ARBA00022989"/>
    </source>
</evidence>
<dbReference type="SUPFAM" id="SSF55874">
    <property type="entry name" value="ATPase domain of HSP90 chaperone/DNA topoisomerase II/histidine kinase"/>
    <property type="match status" value="1"/>
</dbReference>
<dbReference type="Pfam" id="PF02518">
    <property type="entry name" value="HATPase_c"/>
    <property type="match status" value="1"/>
</dbReference>
<evidence type="ECO:0000256" key="4">
    <source>
        <dbReference type="ARBA" id="ARBA00022475"/>
    </source>
</evidence>
<keyword evidence="7 14" id="KW-0812">Transmembrane</keyword>